<proteinExistence type="inferred from homology"/>
<evidence type="ECO:0000256" key="14">
    <source>
        <dbReference type="SAM" id="SignalP"/>
    </source>
</evidence>
<gene>
    <name evidence="15" type="primary">IL3</name>
</gene>
<keyword evidence="13" id="KW-1015">Disulfide bond</keyword>
<evidence type="ECO:0000256" key="2">
    <source>
        <dbReference type="ARBA" id="ARBA00008547"/>
    </source>
</evidence>
<evidence type="ECO:0000313" key="15">
    <source>
        <dbReference type="EMBL" id="ACB21276.1"/>
    </source>
</evidence>
<dbReference type="Gene3D" id="1.20.1250.10">
    <property type="match status" value="1"/>
</dbReference>
<dbReference type="Pfam" id="PF02059">
    <property type="entry name" value="IL3"/>
    <property type="match status" value="1"/>
</dbReference>
<keyword evidence="5 12" id="KW-0964">Secreted</keyword>
<keyword evidence="4 12" id="KW-0202">Cytokine</keyword>
<evidence type="ECO:0000256" key="8">
    <source>
        <dbReference type="ARBA" id="ARBA00030364"/>
    </source>
</evidence>
<accession>B1MTP3</accession>
<comment type="subcellular location">
    <subcellularLocation>
        <location evidence="1 12">Secreted</location>
    </subcellularLocation>
</comment>
<comment type="function">
    <text evidence="12">Cytokine secreted predominantly by activated T-lymphocytes as well as mast cells and osteoblastic cells that controls the production and differentiation of hematopoietic progenitor cells into lineage-restricted cells. Stimulates also mature basophils, eosinophils, and monocytes to become functionally activated. In addition, plays an important role in neural cell proliferation and survival. Participates as well in bone homeostasis and inhibits osteoclast differentiation by preventing NF-kappa-B nuclear translocation and activation. Mechanistically, exerts its biological effects through a receptor composed of IL3RA subunit and a signal transducing subunit IL3RB. Receptor stimulation results in the rapid activation of JAK2 kinase activity leading to STAT5-mediated transcriptional program. Alternatively, contributes to cell survival under oxidative stress in non-hematopoietic systems by activating pathways mediated by PI3K/AKT and ERK.</text>
</comment>
<dbReference type="EMBL" id="DP000644">
    <property type="protein sequence ID" value="ACB21276.1"/>
    <property type="molecule type" value="Genomic_DNA"/>
</dbReference>
<evidence type="ECO:0000256" key="1">
    <source>
        <dbReference type="ARBA" id="ARBA00004613"/>
    </source>
</evidence>
<dbReference type="GO" id="GO:0005615">
    <property type="term" value="C:extracellular space"/>
    <property type="evidence" value="ECO:0007669"/>
    <property type="project" value="UniProtKB-UniRule"/>
</dbReference>
<dbReference type="SUPFAM" id="SSF47266">
    <property type="entry name" value="4-helical cytokines"/>
    <property type="match status" value="1"/>
</dbReference>
<dbReference type="PIRSF" id="PIRSF001939">
    <property type="entry name" value="IL-3"/>
    <property type="match status" value="1"/>
</dbReference>
<protein>
    <recommendedName>
        <fullName evidence="3 12">Interleukin-3</fullName>
        <shortName evidence="12">IL-3</shortName>
    </recommendedName>
    <alternativeName>
        <fullName evidence="9 12">Hematopoietic growth factor</fullName>
    </alternativeName>
    <alternativeName>
        <fullName evidence="8 12">Mast cell growth factor</fullName>
    </alternativeName>
    <alternativeName>
        <fullName evidence="11 12">Multipotential colony-stimulating factor</fullName>
    </alternativeName>
    <alternativeName>
        <fullName evidence="10 12">P-cell-stimulating factor</fullName>
    </alternativeName>
</protein>
<sequence>MSHLPILLLLLLLLVSPGLQAATTQTTPLKTTQVNCSNLREEIVTLLNQPPLPSSNFNNLNREDQRILMKRNLRRPNLEAFQKVVKSLQNASAIESILTDLPLCLPTATDAPMQHPIRIKDGDWNDFRMKLKFYLKTLEIKQPQ</sequence>
<evidence type="ECO:0000256" key="7">
    <source>
        <dbReference type="ARBA" id="ARBA00023030"/>
    </source>
</evidence>
<dbReference type="AlphaFoldDB" id="B1MTP3"/>
<dbReference type="GO" id="GO:0005125">
    <property type="term" value="F:cytokine activity"/>
    <property type="evidence" value="ECO:0007669"/>
    <property type="project" value="UniProtKB-KW"/>
</dbReference>
<feature type="disulfide bond" evidence="13">
    <location>
        <begin position="36"/>
        <end position="104"/>
    </location>
</feature>
<evidence type="ECO:0000256" key="9">
    <source>
        <dbReference type="ARBA" id="ARBA00031944"/>
    </source>
</evidence>
<dbReference type="InterPro" id="IPR002183">
    <property type="entry name" value="IL-3"/>
</dbReference>
<comment type="similarity">
    <text evidence="2 12">Belongs to the IL-3 family.</text>
</comment>
<keyword evidence="7 12" id="KW-0339">Growth factor</keyword>
<name>B1MTP3_PLEMO</name>
<dbReference type="PANTHER" id="PTHR48489">
    <property type="entry name" value="INTERLEUKIN-3"/>
    <property type="match status" value="1"/>
</dbReference>
<dbReference type="PRINTS" id="PR00430">
    <property type="entry name" value="INTERLEUKIN3"/>
</dbReference>
<dbReference type="GO" id="GO:0008083">
    <property type="term" value="F:growth factor activity"/>
    <property type="evidence" value="ECO:0007669"/>
    <property type="project" value="UniProtKB-KW"/>
</dbReference>
<feature type="chain" id="PRO_5002768806" description="Interleukin-3" evidence="14">
    <location>
        <begin position="22"/>
        <end position="144"/>
    </location>
</feature>
<reference evidence="15" key="1">
    <citation type="submission" date="2008-03" db="EMBL/GenBank/DDBJ databases">
        <title>NISC Comparative Sequencing Initiative.</title>
        <authorList>
            <person name="Antonellis A."/>
            <person name="Benjamin B."/>
            <person name="Blakesley R.W."/>
            <person name="Bouffard G.G."/>
            <person name="Brinkley C."/>
            <person name="Brooks S."/>
            <person name="Chu G."/>
            <person name="Chub I."/>
            <person name="Coleman H."/>
            <person name="Fuksenko T."/>
            <person name="Gestole M."/>
            <person name="Gregory M."/>
            <person name="Guan X."/>
            <person name="Gupta J."/>
            <person name="Gurson N."/>
            <person name="Han E."/>
            <person name="Han J."/>
            <person name="Hansen N."/>
            <person name="Hargrove A."/>
            <person name="Hines-Harris K."/>
            <person name="Ho S.-L."/>
            <person name="Hu P."/>
            <person name="Hunter G."/>
            <person name="Hurle B."/>
            <person name="Idol J.R."/>
            <person name="Johnson T."/>
            <person name="Knight E."/>
            <person name="Kwong P."/>
            <person name="Lee-Lin S.-Q."/>
            <person name="Legaspi R."/>
            <person name="Madden M."/>
            <person name="Maduro Q.L."/>
            <person name="Maduro V.B."/>
            <person name="Margulies E.H."/>
            <person name="Masiello C."/>
            <person name="Maskeri B."/>
            <person name="McDowell J."/>
            <person name="Merkulov G."/>
            <person name="Montemayor C."/>
            <person name="Mullikin J.C."/>
            <person name="Park M."/>
            <person name="Prasad A."/>
            <person name="Ramsahoye C."/>
            <person name="Reddix-Dugue N."/>
            <person name="Riebow N."/>
            <person name="Schandler K."/>
            <person name="Schueler M.G."/>
            <person name="Sison C."/>
            <person name="Smith L."/>
            <person name="Stantripop S."/>
            <person name="Thomas J.W."/>
            <person name="Thomas P.J."/>
            <person name="Tsipouri V."/>
            <person name="Young A."/>
            <person name="Green E.D."/>
        </authorList>
    </citation>
    <scope>NUCLEOTIDE SEQUENCE</scope>
</reference>
<organism evidence="15">
    <name type="scientific">Plecturocebus moloch</name>
    <name type="common">Dusky titi monkey</name>
    <name type="synonym">Callicebus moloch</name>
    <dbReference type="NCBI Taxonomy" id="9523"/>
    <lineage>
        <taxon>Eukaryota</taxon>
        <taxon>Metazoa</taxon>
        <taxon>Chordata</taxon>
        <taxon>Craniata</taxon>
        <taxon>Vertebrata</taxon>
        <taxon>Euteleostomi</taxon>
        <taxon>Mammalia</taxon>
        <taxon>Eutheria</taxon>
        <taxon>Euarchontoglires</taxon>
        <taxon>Primates</taxon>
        <taxon>Haplorrhini</taxon>
        <taxon>Platyrrhini</taxon>
        <taxon>Pitheciidae</taxon>
        <taxon>Callicebinae</taxon>
        <taxon>Plecturocebus</taxon>
    </lineage>
</organism>
<evidence type="ECO:0000256" key="6">
    <source>
        <dbReference type="ARBA" id="ARBA00022729"/>
    </source>
</evidence>
<evidence type="ECO:0000256" key="12">
    <source>
        <dbReference type="PIRNR" id="PIRNR001939"/>
    </source>
</evidence>
<feature type="signal peptide" evidence="14">
    <location>
        <begin position="1"/>
        <end position="21"/>
    </location>
</feature>
<dbReference type="InterPro" id="IPR009079">
    <property type="entry name" value="4_helix_cytokine-like_core"/>
</dbReference>
<evidence type="ECO:0000256" key="11">
    <source>
        <dbReference type="ARBA" id="ARBA00033034"/>
    </source>
</evidence>
<evidence type="ECO:0000256" key="10">
    <source>
        <dbReference type="ARBA" id="ARBA00032468"/>
    </source>
</evidence>
<evidence type="ECO:0000256" key="3">
    <source>
        <dbReference type="ARBA" id="ARBA00019466"/>
    </source>
</evidence>
<dbReference type="GO" id="GO:0006955">
    <property type="term" value="P:immune response"/>
    <property type="evidence" value="ECO:0007669"/>
    <property type="project" value="UniProtKB-UniRule"/>
</dbReference>
<dbReference type="GO" id="GO:0005135">
    <property type="term" value="F:interleukin-3 receptor binding"/>
    <property type="evidence" value="ECO:0007669"/>
    <property type="project" value="InterPro"/>
</dbReference>
<evidence type="ECO:0000256" key="13">
    <source>
        <dbReference type="PIRSR" id="PIRSR001939-1"/>
    </source>
</evidence>
<keyword evidence="6 14" id="KW-0732">Signal</keyword>
<evidence type="ECO:0000256" key="4">
    <source>
        <dbReference type="ARBA" id="ARBA00022514"/>
    </source>
</evidence>
<evidence type="ECO:0000256" key="5">
    <source>
        <dbReference type="ARBA" id="ARBA00022525"/>
    </source>
</evidence>
<dbReference type="PANTHER" id="PTHR48489:SF1">
    <property type="entry name" value="INTERLEUKIN-3"/>
    <property type="match status" value="1"/>
</dbReference>